<dbReference type="EMBL" id="DRXH01000004">
    <property type="protein sequence ID" value="HHM43685.1"/>
    <property type="molecule type" value="Genomic_DNA"/>
</dbReference>
<dbReference type="InterPro" id="IPR011059">
    <property type="entry name" value="Metal-dep_hydrolase_composite"/>
</dbReference>
<proteinExistence type="predicted"/>
<dbReference type="InterPro" id="IPR032466">
    <property type="entry name" value="Metal_Hydrolase"/>
</dbReference>
<keyword evidence="1 3" id="KW-0378">Hydrolase</keyword>
<dbReference type="InterPro" id="IPR050287">
    <property type="entry name" value="MTA/SAH_deaminase"/>
</dbReference>
<gene>
    <name evidence="3" type="ORF">ENM31_00100</name>
</gene>
<dbReference type="Gene3D" id="3.20.20.140">
    <property type="entry name" value="Metal-dependent hydrolases"/>
    <property type="match status" value="1"/>
</dbReference>
<comment type="caution">
    <text evidence="3">The sequence shown here is derived from an EMBL/GenBank/DDBJ whole genome shotgun (WGS) entry which is preliminary data.</text>
</comment>
<name>A0A7J3VRH7_CALS0</name>
<dbReference type="PANTHER" id="PTHR43794:SF11">
    <property type="entry name" value="AMIDOHYDROLASE-RELATED DOMAIN-CONTAINING PROTEIN"/>
    <property type="match status" value="1"/>
</dbReference>
<dbReference type="GO" id="GO:0016810">
    <property type="term" value="F:hydrolase activity, acting on carbon-nitrogen (but not peptide) bonds"/>
    <property type="evidence" value="ECO:0007669"/>
    <property type="project" value="InterPro"/>
</dbReference>
<dbReference type="InterPro" id="IPR006680">
    <property type="entry name" value="Amidohydro-rel"/>
</dbReference>
<reference evidence="3" key="1">
    <citation type="journal article" date="2020" name="mSystems">
        <title>Genome- and Community-Level Interaction Insights into Carbon Utilization and Element Cycling Functions of Hydrothermarchaeota in Hydrothermal Sediment.</title>
        <authorList>
            <person name="Zhou Z."/>
            <person name="Liu Y."/>
            <person name="Xu W."/>
            <person name="Pan J."/>
            <person name="Luo Z.H."/>
            <person name="Li M."/>
        </authorList>
    </citation>
    <scope>NUCLEOTIDE SEQUENCE [LARGE SCALE GENOMIC DNA]</scope>
    <source>
        <strain evidence="3">SpSt-1074</strain>
    </source>
</reference>
<dbReference type="PANTHER" id="PTHR43794">
    <property type="entry name" value="AMINOHYDROLASE SSNA-RELATED"/>
    <property type="match status" value="1"/>
</dbReference>
<dbReference type="Pfam" id="PF01979">
    <property type="entry name" value="Amidohydro_1"/>
    <property type="match status" value="1"/>
</dbReference>
<dbReference type="SUPFAM" id="SSF51338">
    <property type="entry name" value="Composite domain of metallo-dependent hydrolases"/>
    <property type="match status" value="1"/>
</dbReference>
<organism evidence="3">
    <name type="scientific">Caldiarchaeum subterraneum</name>
    <dbReference type="NCBI Taxonomy" id="311458"/>
    <lineage>
        <taxon>Archaea</taxon>
        <taxon>Nitrososphaerota</taxon>
        <taxon>Candidatus Caldarchaeales</taxon>
        <taxon>Candidatus Caldarchaeaceae</taxon>
        <taxon>Candidatus Caldarchaeum</taxon>
    </lineage>
</organism>
<feature type="domain" description="Amidohydrolase-related" evidence="2">
    <location>
        <begin position="57"/>
        <end position="410"/>
    </location>
</feature>
<dbReference type="Gene3D" id="2.30.40.10">
    <property type="entry name" value="Urease, subunit C, domain 1"/>
    <property type="match status" value="1"/>
</dbReference>
<dbReference type="AlphaFoldDB" id="A0A7J3VRH7"/>
<accession>A0A7J3VRH7</accession>
<evidence type="ECO:0000256" key="1">
    <source>
        <dbReference type="ARBA" id="ARBA00022801"/>
    </source>
</evidence>
<sequence length="442" mass="48417">MTETDLIISGGLVVVSANGPFYSTGYVAVRDGEVVEVGPGKPRGLTAQKKIEKNSSIIMPGLVSAHDHMYGVLAHGIPVKAEVSSFWNFLDLFWWPYVEDRLDKRLIEAAVRYAVVERLKTGTTLVADVLEAPRAIPGALDVEAQVLESAGIRGVLSFEATERRGPDNGLLGLEENNNFIKKMNPRNGLVKGMHCIHTTFTCSPEFIKKCREQADKSGAGIHIHFEEGAYETEQSLRRYGKHPAFVYEELGFWGPDVLASQCVKTTAEELDVMARHRVKISHQPLSNGEVGGGIAPVPEMLDRKMTVCLGTDGFIVDMFEVMRTTWLLHKAARENAAIMPAETVFKMATENGAETLGIKAGRLEKGYKADIVVVKNMFPTPVTIDNVVAQLVVYGSGSWVDTVVVDGKVVVEDGEALTVNEQNAREESIKAAEKLWEGFDDA</sequence>
<dbReference type="SUPFAM" id="SSF51556">
    <property type="entry name" value="Metallo-dependent hydrolases"/>
    <property type="match status" value="1"/>
</dbReference>
<evidence type="ECO:0000259" key="2">
    <source>
        <dbReference type="Pfam" id="PF01979"/>
    </source>
</evidence>
<evidence type="ECO:0000313" key="3">
    <source>
        <dbReference type="EMBL" id="HHM43685.1"/>
    </source>
</evidence>
<protein>
    <submittedName>
        <fullName evidence="3">Amidohydrolase</fullName>
    </submittedName>
</protein>